<keyword evidence="1" id="KW-0812">Transmembrane</keyword>
<organism evidence="2">
    <name type="scientific">Laternula elliptica</name>
    <name type="common">Freshwater crab</name>
    <name type="synonym">Anatina prismatica</name>
    <dbReference type="NCBI Taxonomy" id="228457"/>
    <lineage>
        <taxon>Eukaryota</taxon>
        <taxon>Metazoa</taxon>
        <taxon>Spiralia</taxon>
        <taxon>Lophotrochozoa</taxon>
        <taxon>Mollusca</taxon>
        <taxon>Bivalvia</taxon>
        <taxon>Autobranchia</taxon>
        <taxon>Heteroconchia</taxon>
        <taxon>Euheterodonta</taxon>
        <taxon>Anomalodesmata</taxon>
        <taxon>Pandoroidea</taxon>
        <taxon>Laternulidae</taxon>
        <taxon>Laternula</taxon>
    </lineage>
</organism>
<sequence length="34" mass="3941">MPHFGPLDWVLIYCGVWGSTLCLMCAVWWWGKLA</sequence>
<accession>A0A1U9XPH6</accession>
<feature type="transmembrane region" description="Helical" evidence="1">
    <location>
        <begin position="7"/>
        <end position="31"/>
    </location>
</feature>
<name>A0A1U9XPH6_LATEL</name>
<reference evidence="2" key="1">
    <citation type="journal article" date="2017" name="Mol. Phylogenet. Evol.">
        <title>Curious bivalves: Systematic utility and unusual properties of anomalodesmatan mitochondrial genomes.</title>
        <authorList>
            <person name="Williams S.T."/>
            <person name="Foster P.G."/>
            <person name="Hughes C."/>
            <person name="Harper E.M."/>
            <person name="Taylor J.D."/>
            <person name="Littlewood D.T."/>
            <person name="Dyal P."/>
            <person name="Hopkins K.P."/>
            <person name="Briscoe A.G."/>
        </authorList>
    </citation>
    <scope>NUCLEOTIDE SEQUENCE</scope>
</reference>
<proteinExistence type="predicted"/>
<keyword evidence="2" id="KW-0496">Mitochondrion</keyword>
<dbReference type="AlphaFoldDB" id="A0A1U9XPH6"/>
<keyword evidence="1" id="KW-0472">Membrane</keyword>
<gene>
    <name evidence="2" type="primary">ATP8</name>
</gene>
<keyword evidence="1" id="KW-1133">Transmembrane helix</keyword>
<protein>
    <submittedName>
        <fullName evidence="2">ATP synthase subunit 8</fullName>
    </submittedName>
</protein>
<geneLocation type="mitochondrion" evidence="2"/>
<evidence type="ECO:0000313" key="2">
    <source>
        <dbReference type="EMBL" id="AQZ26143.1"/>
    </source>
</evidence>
<dbReference type="EMBL" id="KX815959">
    <property type="protein sequence ID" value="AQZ26143.1"/>
    <property type="molecule type" value="Genomic_DNA"/>
</dbReference>
<evidence type="ECO:0000256" key="1">
    <source>
        <dbReference type="SAM" id="Phobius"/>
    </source>
</evidence>